<dbReference type="AlphaFoldDB" id="A0A4V5P4D9"/>
<sequence>MKRRIILFLILIGILITLYFLYRRQLGAISFYLLSIFFFTLAANQLSDPLKKKRKKKQSER</sequence>
<reference evidence="2 3" key="1">
    <citation type="journal article" date="2011" name="J. Microbiol.">
        <title>Bacillus kyonggiensis sp. nov., isolated from soil of a lettuce field.</title>
        <authorList>
            <person name="Dong K."/>
            <person name="Lee S."/>
        </authorList>
    </citation>
    <scope>NUCLEOTIDE SEQUENCE [LARGE SCALE GENOMIC DNA]</scope>
    <source>
        <strain evidence="2 3">NB22</strain>
    </source>
</reference>
<gene>
    <name evidence="2" type="ORF">FA727_12600</name>
</gene>
<organism evidence="2 3">
    <name type="scientific">Robertmurraya kyonggiensis</name>
    <dbReference type="NCBI Taxonomy" id="1037680"/>
    <lineage>
        <taxon>Bacteria</taxon>
        <taxon>Bacillati</taxon>
        <taxon>Bacillota</taxon>
        <taxon>Bacilli</taxon>
        <taxon>Bacillales</taxon>
        <taxon>Bacillaceae</taxon>
        <taxon>Robertmurraya</taxon>
    </lineage>
</organism>
<protein>
    <submittedName>
        <fullName evidence="2">Uncharacterized protein</fullName>
    </submittedName>
</protein>
<feature type="transmembrane region" description="Helical" evidence="1">
    <location>
        <begin position="28"/>
        <end position="47"/>
    </location>
</feature>
<dbReference type="Proteomes" id="UP000307756">
    <property type="component" value="Unassembled WGS sequence"/>
</dbReference>
<accession>A0A4V5P4D9</accession>
<keyword evidence="1" id="KW-0472">Membrane</keyword>
<dbReference type="EMBL" id="SWBM01000002">
    <property type="protein sequence ID" value="TKC16900.1"/>
    <property type="molecule type" value="Genomic_DNA"/>
</dbReference>
<comment type="caution">
    <text evidence="2">The sequence shown here is derived from an EMBL/GenBank/DDBJ whole genome shotgun (WGS) entry which is preliminary data.</text>
</comment>
<keyword evidence="1" id="KW-0812">Transmembrane</keyword>
<keyword evidence="1" id="KW-1133">Transmembrane helix</keyword>
<feature type="transmembrane region" description="Helical" evidence="1">
    <location>
        <begin position="5"/>
        <end position="22"/>
    </location>
</feature>
<name>A0A4V5P4D9_9BACI</name>
<evidence type="ECO:0000256" key="1">
    <source>
        <dbReference type="SAM" id="Phobius"/>
    </source>
</evidence>
<keyword evidence="3" id="KW-1185">Reference proteome</keyword>
<evidence type="ECO:0000313" key="2">
    <source>
        <dbReference type="EMBL" id="TKC16900.1"/>
    </source>
</evidence>
<proteinExistence type="predicted"/>
<evidence type="ECO:0000313" key="3">
    <source>
        <dbReference type="Proteomes" id="UP000307756"/>
    </source>
</evidence>